<dbReference type="AlphaFoldDB" id="A0AAE1Y161"/>
<organism evidence="1 2">
    <name type="scientific">Sesamum alatum</name>
    <dbReference type="NCBI Taxonomy" id="300844"/>
    <lineage>
        <taxon>Eukaryota</taxon>
        <taxon>Viridiplantae</taxon>
        <taxon>Streptophyta</taxon>
        <taxon>Embryophyta</taxon>
        <taxon>Tracheophyta</taxon>
        <taxon>Spermatophyta</taxon>
        <taxon>Magnoliopsida</taxon>
        <taxon>eudicotyledons</taxon>
        <taxon>Gunneridae</taxon>
        <taxon>Pentapetalae</taxon>
        <taxon>asterids</taxon>
        <taxon>lamiids</taxon>
        <taxon>Lamiales</taxon>
        <taxon>Pedaliaceae</taxon>
        <taxon>Sesamum</taxon>
    </lineage>
</organism>
<evidence type="ECO:0000313" key="2">
    <source>
        <dbReference type="Proteomes" id="UP001293254"/>
    </source>
</evidence>
<reference evidence="1" key="1">
    <citation type="submission" date="2020-06" db="EMBL/GenBank/DDBJ databases">
        <authorList>
            <person name="Li T."/>
            <person name="Hu X."/>
            <person name="Zhang T."/>
            <person name="Song X."/>
            <person name="Zhang H."/>
            <person name="Dai N."/>
            <person name="Sheng W."/>
            <person name="Hou X."/>
            <person name="Wei L."/>
        </authorList>
    </citation>
    <scope>NUCLEOTIDE SEQUENCE</scope>
    <source>
        <strain evidence="1">3651</strain>
        <tissue evidence="1">Leaf</tissue>
    </source>
</reference>
<dbReference type="Proteomes" id="UP001293254">
    <property type="component" value="Unassembled WGS sequence"/>
</dbReference>
<name>A0AAE1Y161_9LAMI</name>
<evidence type="ECO:0000313" key="1">
    <source>
        <dbReference type="EMBL" id="KAK4421886.1"/>
    </source>
</evidence>
<dbReference type="EMBL" id="JACGWO010000008">
    <property type="protein sequence ID" value="KAK4421886.1"/>
    <property type="molecule type" value="Genomic_DNA"/>
</dbReference>
<accession>A0AAE1Y161</accession>
<sequence length="102" mass="11430">MVVGSGSRSICGVRVRTWDECLKVGDSVFWQRAMTWRLDRVWARFCPSRQGGQGEGGGNFGELEMEVEWCMVCSRGPQERSKYILSPRLVTLGKGQGVDEAE</sequence>
<keyword evidence="2" id="KW-1185">Reference proteome</keyword>
<proteinExistence type="predicted"/>
<gene>
    <name evidence="1" type="ORF">Salat_2139200</name>
</gene>
<comment type="caution">
    <text evidence="1">The sequence shown here is derived from an EMBL/GenBank/DDBJ whole genome shotgun (WGS) entry which is preliminary data.</text>
</comment>
<protein>
    <submittedName>
        <fullName evidence="1">Uncharacterized protein</fullName>
    </submittedName>
</protein>
<reference evidence="1" key="2">
    <citation type="journal article" date="2024" name="Plant">
        <title>Genomic evolution and insights into agronomic trait innovations of Sesamum species.</title>
        <authorList>
            <person name="Miao H."/>
            <person name="Wang L."/>
            <person name="Qu L."/>
            <person name="Liu H."/>
            <person name="Sun Y."/>
            <person name="Le M."/>
            <person name="Wang Q."/>
            <person name="Wei S."/>
            <person name="Zheng Y."/>
            <person name="Lin W."/>
            <person name="Duan Y."/>
            <person name="Cao H."/>
            <person name="Xiong S."/>
            <person name="Wang X."/>
            <person name="Wei L."/>
            <person name="Li C."/>
            <person name="Ma Q."/>
            <person name="Ju M."/>
            <person name="Zhao R."/>
            <person name="Li G."/>
            <person name="Mu C."/>
            <person name="Tian Q."/>
            <person name="Mei H."/>
            <person name="Zhang T."/>
            <person name="Gao T."/>
            <person name="Zhang H."/>
        </authorList>
    </citation>
    <scope>NUCLEOTIDE SEQUENCE</scope>
    <source>
        <strain evidence="1">3651</strain>
    </source>
</reference>